<protein>
    <submittedName>
        <fullName evidence="2">SUF system FeS assembly protein, NifU family protein (IscU, nifU)</fullName>
    </submittedName>
</protein>
<organism evidence="2">
    <name type="scientific">uncultured marine thaumarchaeote KM3_10_C07</name>
    <dbReference type="NCBI Taxonomy" id="1455986"/>
    <lineage>
        <taxon>Archaea</taxon>
        <taxon>Nitrososphaerota</taxon>
        <taxon>environmental samples</taxon>
    </lineage>
</organism>
<reference evidence="2" key="1">
    <citation type="journal article" date="2014" name="Genome Biol. Evol.">
        <title>Pangenome evidence for extensive interdomain horizontal transfer affecting lineage core and shell genes in uncultured planktonic thaumarchaeota and euryarchaeota.</title>
        <authorList>
            <person name="Deschamps P."/>
            <person name="Zivanovic Y."/>
            <person name="Moreira D."/>
            <person name="Rodriguez-Valera F."/>
            <person name="Lopez-Garcia P."/>
        </authorList>
    </citation>
    <scope>NUCLEOTIDE SEQUENCE</scope>
</reference>
<dbReference type="GO" id="GO:0005506">
    <property type="term" value="F:iron ion binding"/>
    <property type="evidence" value="ECO:0007669"/>
    <property type="project" value="InterPro"/>
</dbReference>
<dbReference type="NCBIfam" id="TIGR01994">
    <property type="entry name" value="SUF_scaf_2"/>
    <property type="match status" value="1"/>
</dbReference>
<dbReference type="SUPFAM" id="SSF82649">
    <property type="entry name" value="SufE/NifU"/>
    <property type="match status" value="1"/>
</dbReference>
<dbReference type="CDD" id="cd06664">
    <property type="entry name" value="IscU_like"/>
    <property type="match status" value="1"/>
</dbReference>
<dbReference type="AlphaFoldDB" id="A0A075G732"/>
<dbReference type="InterPro" id="IPR002871">
    <property type="entry name" value="NIF_FeS_clus_asmbl_NifU_N"/>
</dbReference>
<dbReference type="Gene3D" id="3.90.1010.10">
    <property type="match status" value="1"/>
</dbReference>
<accession>A0A075G732</accession>
<dbReference type="PANTHER" id="PTHR10093">
    <property type="entry name" value="IRON-SULFUR CLUSTER ASSEMBLY ENZYME NIFU HOMOLOG"/>
    <property type="match status" value="1"/>
</dbReference>
<feature type="domain" description="NIF system FeS cluster assembly NifU N-terminal" evidence="1">
    <location>
        <begin position="6"/>
        <end position="125"/>
    </location>
</feature>
<dbReference type="Pfam" id="PF01592">
    <property type="entry name" value="NifU_N"/>
    <property type="match status" value="1"/>
</dbReference>
<proteinExistence type="predicted"/>
<dbReference type="GO" id="GO:0016226">
    <property type="term" value="P:iron-sulfur cluster assembly"/>
    <property type="evidence" value="ECO:0007669"/>
    <property type="project" value="InterPro"/>
</dbReference>
<dbReference type="GO" id="GO:0051536">
    <property type="term" value="F:iron-sulfur cluster binding"/>
    <property type="evidence" value="ECO:0007669"/>
    <property type="project" value="InterPro"/>
</dbReference>
<dbReference type="EMBL" id="KF900562">
    <property type="protein sequence ID" value="AIE99408.1"/>
    <property type="molecule type" value="Genomic_DNA"/>
</dbReference>
<evidence type="ECO:0000313" key="2">
    <source>
        <dbReference type="EMBL" id="AIE99408.1"/>
    </source>
</evidence>
<gene>
    <name evidence="2" type="primary">iscU</name>
    <name evidence="2" type="synonym">nifU</name>
</gene>
<name>A0A075G732_9ARCH</name>
<evidence type="ECO:0000259" key="1">
    <source>
        <dbReference type="Pfam" id="PF01592"/>
    </source>
</evidence>
<sequence length="134" mass="14733">MSEDIYKEIILDHYRNPRNKGKLDGAEISAQDNNPVCGDRIAIDIKLEDNVVSDIKFDGEGCAISQSSASILTDMLMGKTVDELSKFTKDELLEELGTPSLGPARIKCALLSLKVLKIGTYQYLGTELPDDPEN</sequence>